<accession>A0A1X0QR70</accession>
<dbReference type="OrthoDB" id="2288255at2759"/>
<evidence type="ECO:0000313" key="1">
    <source>
        <dbReference type="EMBL" id="ORE02262.1"/>
    </source>
</evidence>
<name>A0A1X0QR70_RHIZD</name>
<reference evidence="1" key="1">
    <citation type="journal article" date="2016" name="Proc. Natl. Acad. Sci. U.S.A.">
        <title>Lipid metabolic changes in an early divergent fungus govern the establishment of a mutualistic symbiosis with endobacteria.</title>
        <authorList>
            <person name="Lastovetsky O.A."/>
            <person name="Gaspar M.L."/>
            <person name="Mondo S.J."/>
            <person name="LaButti K.M."/>
            <person name="Sandor L."/>
            <person name="Grigoriev I.V."/>
            <person name="Henry S.A."/>
            <person name="Pawlowska T.E."/>
        </authorList>
    </citation>
    <scope>NUCLEOTIDE SEQUENCE [LARGE SCALE GENOMIC DNA]</scope>
    <source>
        <strain evidence="1">ATCC 52814</strain>
    </source>
</reference>
<gene>
    <name evidence="1" type="ORF">BCV72DRAFT_338847</name>
</gene>
<protein>
    <submittedName>
        <fullName evidence="1">Uncharacterized protein</fullName>
    </submittedName>
</protein>
<dbReference type="Proteomes" id="UP000242414">
    <property type="component" value="Unassembled WGS sequence"/>
</dbReference>
<sequence>MTQKHDPAVDFDKKWDKGSMTRMSKLFLACKDKEVKTLFGERASVAVAFARNEERGLEAKDRKLRKATDAMIDILLKISDDKHFDGGLTKLSKILRDIRALFAQKNLDRINDLGTMGFLIMDKLDVFAVVRKHSVIRMLGLDMELAVMDVPVDQYISWVTKTCKFELTFSVEAMSVDFLPLLELIWKGKKTMKMAHTELASRKRETTGSSNMVPLLPYSFVHGSIAFI</sequence>
<dbReference type="AlphaFoldDB" id="A0A1X0QR70"/>
<proteinExistence type="predicted"/>
<organism evidence="1">
    <name type="scientific">Rhizopus microsporus var. microsporus</name>
    <dbReference type="NCBI Taxonomy" id="86635"/>
    <lineage>
        <taxon>Eukaryota</taxon>
        <taxon>Fungi</taxon>
        <taxon>Fungi incertae sedis</taxon>
        <taxon>Mucoromycota</taxon>
        <taxon>Mucoromycotina</taxon>
        <taxon>Mucoromycetes</taxon>
        <taxon>Mucorales</taxon>
        <taxon>Mucorineae</taxon>
        <taxon>Rhizopodaceae</taxon>
        <taxon>Rhizopus</taxon>
    </lineage>
</organism>
<dbReference type="EMBL" id="KV922062">
    <property type="protein sequence ID" value="ORE02262.1"/>
    <property type="molecule type" value="Genomic_DNA"/>
</dbReference>
<dbReference type="VEuPathDB" id="FungiDB:BCV72DRAFT_338847"/>